<dbReference type="OrthoDB" id="4035717at2759"/>
<organism evidence="1 2">
    <name type="scientific">Lachancea nothofagi CBS 11611</name>
    <dbReference type="NCBI Taxonomy" id="1266666"/>
    <lineage>
        <taxon>Eukaryota</taxon>
        <taxon>Fungi</taxon>
        <taxon>Dikarya</taxon>
        <taxon>Ascomycota</taxon>
        <taxon>Saccharomycotina</taxon>
        <taxon>Saccharomycetes</taxon>
        <taxon>Saccharomycetales</taxon>
        <taxon>Saccharomycetaceae</taxon>
        <taxon>Lachancea</taxon>
    </lineage>
</organism>
<dbReference type="Proteomes" id="UP000189911">
    <property type="component" value="Chromosome B"/>
</dbReference>
<gene>
    <name evidence="1" type="ORF">LANO_0B04126G</name>
</gene>
<accession>A0A1G4IXX1</accession>
<proteinExistence type="predicted"/>
<evidence type="ECO:0000313" key="1">
    <source>
        <dbReference type="EMBL" id="SCU81770.1"/>
    </source>
</evidence>
<protein>
    <submittedName>
        <fullName evidence="1">LANO_0B04126g1_1</fullName>
    </submittedName>
</protein>
<dbReference type="AlphaFoldDB" id="A0A1G4IXX1"/>
<keyword evidence="2" id="KW-1185">Reference proteome</keyword>
<reference evidence="2" key="1">
    <citation type="submission" date="2016-03" db="EMBL/GenBank/DDBJ databases">
        <authorList>
            <person name="Devillers Hugo."/>
        </authorList>
    </citation>
    <scope>NUCLEOTIDE SEQUENCE [LARGE SCALE GENOMIC DNA]</scope>
</reference>
<name>A0A1G4IXX1_9SACH</name>
<evidence type="ECO:0000313" key="2">
    <source>
        <dbReference type="Proteomes" id="UP000189911"/>
    </source>
</evidence>
<sequence length="175" mass="20586">MERRVHELEDRYVRVYRELLKALDELYLYRQRIVPKDESVLAVRRQLQSSMTMTAPMIQAMGNDGELELRLRELMRENYEMDETFAEHQNEHIRLLNRLSEKRSQYEKLVATARPIAAEIRKLAPRSHPGIDGVDKDVKDENEVLKELIVGMIIQSGYQGTNRLISEWLEYLGNA</sequence>
<dbReference type="EMBL" id="LT598450">
    <property type="protein sequence ID" value="SCU81770.1"/>
    <property type="molecule type" value="Genomic_DNA"/>
</dbReference>
<dbReference type="InterPro" id="IPR048744">
    <property type="entry name" value="MCM16"/>
</dbReference>
<dbReference type="Pfam" id="PF20993">
    <property type="entry name" value="CENPH"/>
    <property type="match status" value="1"/>
</dbReference>